<feature type="chain" id="PRO_5041214227" description="Secreted protein" evidence="1">
    <location>
        <begin position="26"/>
        <end position="78"/>
    </location>
</feature>
<evidence type="ECO:0000256" key="1">
    <source>
        <dbReference type="SAM" id="SignalP"/>
    </source>
</evidence>
<accession>A0AA39NVX0</accession>
<sequence>MPRHHLQRRFTPFLLLLSAPVLLSPSPLCFRAFPSLHRVLTAAVIFDGSRIMALFCDSDDIPVLLWNSLLRHFTVTYQ</sequence>
<name>A0AA39NVX0_9AGAR</name>
<comment type="caution">
    <text evidence="2">The sequence shown here is derived from an EMBL/GenBank/DDBJ whole genome shotgun (WGS) entry which is preliminary data.</text>
</comment>
<gene>
    <name evidence="2" type="ORF">IW261DRAFT_1506283</name>
</gene>
<dbReference type="EMBL" id="JAUEPR010000037">
    <property type="protein sequence ID" value="KAK0472876.1"/>
    <property type="molecule type" value="Genomic_DNA"/>
</dbReference>
<proteinExistence type="predicted"/>
<feature type="signal peptide" evidence="1">
    <location>
        <begin position="1"/>
        <end position="25"/>
    </location>
</feature>
<keyword evidence="1" id="KW-0732">Signal</keyword>
<evidence type="ECO:0008006" key="4">
    <source>
        <dbReference type="Google" id="ProtNLM"/>
    </source>
</evidence>
<reference evidence="2" key="1">
    <citation type="submission" date="2023-06" db="EMBL/GenBank/DDBJ databases">
        <authorList>
            <consortium name="Lawrence Berkeley National Laboratory"/>
            <person name="Ahrendt S."/>
            <person name="Sahu N."/>
            <person name="Indic B."/>
            <person name="Wong-Bajracharya J."/>
            <person name="Merenyi Z."/>
            <person name="Ke H.-M."/>
            <person name="Monk M."/>
            <person name="Kocsube S."/>
            <person name="Drula E."/>
            <person name="Lipzen A."/>
            <person name="Balint B."/>
            <person name="Henrissat B."/>
            <person name="Andreopoulos B."/>
            <person name="Martin F.M."/>
            <person name="Harder C.B."/>
            <person name="Rigling D."/>
            <person name="Ford K.L."/>
            <person name="Foster G.D."/>
            <person name="Pangilinan J."/>
            <person name="Papanicolaou A."/>
            <person name="Barry K."/>
            <person name="LaButti K."/>
            <person name="Viragh M."/>
            <person name="Koriabine M."/>
            <person name="Yan M."/>
            <person name="Riley R."/>
            <person name="Champramary S."/>
            <person name="Plett K.L."/>
            <person name="Tsai I.J."/>
            <person name="Slot J."/>
            <person name="Sipos G."/>
            <person name="Plett J."/>
            <person name="Nagy L.G."/>
            <person name="Grigoriev I.V."/>
        </authorList>
    </citation>
    <scope>NUCLEOTIDE SEQUENCE</scope>
    <source>
        <strain evidence="2">ICMP 16352</strain>
    </source>
</reference>
<evidence type="ECO:0000313" key="3">
    <source>
        <dbReference type="Proteomes" id="UP001175227"/>
    </source>
</evidence>
<organism evidence="2 3">
    <name type="scientific">Armillaria novae-zelandiae</name>
    <dbReference type="NCBI Taxonomy" id="153914"/>
    <lineage>
        <taxon>Eukaryota</taxon>
        <taxon>Fungi</taxon>
        <taxon>Dikarya</taxon>
        <taxon>Basidiomycota</taxon>
        <taxon>Agaricomycotina</taxon>
        <taxon>Agaricomycetes</taxon>
        <taxon>Agaricomycetidae</taxon>
        <taxon>Agaricales</taxon>
        <taxon>Marasmiineae</taxon>
        <taxon>Physalacriaceae</taxon>
        <taxon>Armillaria</taxon>
    </lineage>
</organism>
<keyword evidence="3" id="KW-1185">Reference proteome</keyword>
<protein>
    <recommendedName>
        <fullName evidence="4">Secreted protein</fullName>
    </recommendedName>
</protein>
<dbReference type="AlphaFoldDB" id="A0AA39NVX0"/>
<dbReference type="Proteomes" id="UP001175227">
    <property type="component" value="Unassembled WGS sequence"/>
</dbReference>
<evidence type="ECO:0000313" key="2">
    <source>
        <dbReference type="EMBL" id="KAK0472876.1"/>
    </source>
</evidence>